<reference evidence="2" key="1">
    <citation type="submission" date="2021-02" db="EMBL/GenBank/DDBJ databases">
        <authorList>
            <person name="Nowell W R."/>
        </authorList>
    </citation>
    <scope>NUCLEOTIDE SEQUENCE</scope>
</reference>
<sequence>YIESLPLTNTPEVFGLHPNAEIGYYTKSARDMWEQLIELQPQSAEATGGMSRDEYIDNTAHDIIKRIPQQYDVDKVWKKFGGEAISPTSVVLLQELDRFNRLTITMSKSLSTLRRALKGEVGMSNELDELSR</sequence>
<dbReference type="InterPro" id="IPR041228">
    <property type="entry name" value="Dynein_C"/>
</dbReference>
<dbReference type="Proteomes" id="UP000663881">
    <property type="component" value="Unassembled WGS sequence"/>
</dbReference>
<dbReference type="InterPro" id="IPR026983">
    <property type="entry name" value="DHC"/>
</dbReference>
<dbReference type="PANTHER" id="PTHR22878:SF63">
    <property type="entry name" value="DYNEIN AXONEMAL HEAVY CHAIN 10"/>
    <property type="match status" value="1"/>
</dbReference>
<dbReference type="AlphaFoldDB" id="A0A820N1X1"/>
<feature type="non-terminal residue" evidence="2">
    <location>
        <position position="132"/>
    </location>
</feature>
<feature type="non-terminal residue" evidence="2">
    <location>
        <position position="1"/>
    </location>
</feature>
<gene>
    <name evidence="2" type="ORF">OKA104_LOCUS50405</name>
</gene>
<comment type="caution">
    <text evidence="2">The sequence shown here is derived from an EMBL/GenBank/DDBJ whole genome shotgun (WGS) entry which is preliminary data.</text>
</comment>
<dbReference type="Pfam" id="PF18199">
    <property type="entry name" value="Dynein_C"/>
    <property type="match status" value="1"/>
</dbReference>
<dbReference type="GO" id="GO:0051959">
    <property type="term" value="F:dynein light intermediate chain binding"/>
    <property type="evidence" value="ECO:0007669"/>
    <property type="project" value="InterPro"/>
</dbReference>
<protein>
    <recommendedName>
        <fullName evidence="1">Dynein heavy chain C-terminal domain-containing protein</fullName>
    </recommendedName>
</protein>
<dbReference type="GO" id="GO:0007018">
    <property type="term" value="P:microtubule-based movement"/>
    <property type="evidence" value="ECO:0007669"/>
    <property type="project" value="InterPro"/>
</dbReference>
<organism evidence="2 3">
    <name type="scientific">Adineta steineri</name>
    <dbReference type="NCBI Taxonomy" id="433720"/>
    <lineage>
        <taxon>Eukaryota</taxon>
        <taxon>Metazoa</taxon>
        <taxon>Spiralia</taxon>
        <taxon>Gnathifera</taxon>
        <taxon>Rotifera</taxon>
        <taxon>Eurotatoria</taxon>
        <taxon>Bdelloidea</taxon>
        <taxon>Adinetida</taxon>
        <taxon>Adinetidae</taxon>
        <taxon>Adineta</taxon>
    </lineage>
</organism>
<accession>A0A820N1X1</accession>
<name>A0A820N1X1_9BILA</name>
<dbReference type="EMBL" id="CAJOAY010025277">
    <property type="protein sequence ID" value="CAF4381917.1"/>
    <property type="molecule type" value="Genomic_DNA"/>
</dbReference>
<evidence type="ECO:0000313" key="3">
    <source>
        <dbReference type="Proteomes" id="UP000663881"/>
    </source>
</evidence>
<dbReference type="Gene3D" id="1.20.1270.280">
    <property type="match status" value="1"/>
</dbReference>
<proteinExistence type="predicted"/>
<dbReference type="GO" id="GO:0030286">
    <property type="term" value="C:dynein complex"/>
    <property type="evidence" value="ECO:0007669"/>
    <property type="project" value="InterPro"/>
</dbReference>
<feature type="domain" description="Dynein heavy chain C-terminal" evidence="1">
    <location>
        <begin position="27"/>
        <end position="131"/>
    </location>
</feature>
<evidence type="ECO:0000259" key="1">
    <source>
        <dbReference type="Pfam" id="PF18199"/>
    </source>
</evidence>
<dbReference type="GO" id="GO:0045505">
    <property type="term" value="F:dynein intermediate chain binding"/>
    <property type="evidence" value="ECO:0007669"/>
    <property type="project" value="InterPro"/>
</dbReference>
<evidence type="ECO:0000313" key="2">
    <source>
        <dbReference type="EMBL" id="CAF4381917.1"/>
    </source>
</evidence>
<dbReference type="PANTHER" id="PTHR22878">
    <property type="entry name" value="DYNEIN HEAVY CHAIN 6, AXONEMAL-LIKE-RELATED"/>
    <property type="match status" value="1"/>
</dbReference>